<evidence type="ECO:0000256" key="7">
    <source>
        <dbReference type="ARBA" id="ARBA00023054"/>
    </source>
</evidence>
<evidence type="ECO:0000256" key="13">
    <source>
        <dbReference type="SAM" id="Coils"/>
    </source>
</evidence>
<evidence type="ECO:0000256" key="12">
    <source>
        <dbReference type="RuleBase" id="RU368011"/>
    </source>
</evidence>
<evidence type="ECO:0000256" key="5">
    <source>
        <dbReference type="ARBA" id="ARBA00022776"/>
    </source>
</evidence>
<evidence type="ECO:0000256" key="3">
    <source>
        <dbReference type="ARBA" id="ARBA00022454"/>
    </source>
</evidence>
<feature type="coiled-coil region" evidence="13">
    <location>
        <begin position="61"/>
        <end position="133"/>
    </location>
</feature>
<organism evidence="14 15">
    <name type="scientific">Scomber scombrus</name>
    <name type="common">Atlantic mackerel</name>
    <name type="synonym">Scomber vernalis</name>
    <dbReference type="NCBI Taxonomy" id="13677"/>
    <lineage>
        <taxon>Eukaryota</taxon>
        <taxon>Metazoa</taxon>
        <taxon>Chordata</taxon>
        <taxon>Craniata</taxon>
        <taxon>Vertebrata</taxon>
        <taxon>Euteleostomi</taxon>
        <taxon>Actinopterygii</taxon>
        <taxon>Neopterygii</taxon>
        <taxon>Teleostei</taxon>
        <taxon>Neoteleostei</taxon>
        <taxon>Acanthomorphata</taxon>
        <taxon>Pelagiaria</taxon>
        <taxon>Scombriformes</taxon>
        <taxon>Scombridae</taxon>
        <taxon>Scomber</taxon>
    </lineage>
</organism>
<dbReference type="GO" id="GO:0051301">
    <property type="term" value="P:cell division"/>
    <property type="evidence" value="ECO:0007669"/>
    <property type="project" value="UniProtKB-UniRule"/>
</dbReference>
<dbReference type="EMBL" id="CAWUFR010000044">
    <property type="protein sequence ID" value="CAK6960343.1"/>
    <property type="molecule type" value="Genomic_DNA"/>
</dbReference>
<comment type="subcellular location">
    <subcellularLocation>
        <location evidence="12">Nucleus</location>
    </subcellularLocation>
    <subcellularLocation>
        <location evidence="12">Chromosome</location>
        <location evidence="12">Centromere</location>
        <location evidence="12">Kinetochore</location>
    </subcellularLocation>
</comment>
<dbReference type="GO" id="GO:0005634">
    <property type="term" value="C:nucleus"/>
    <property type="evidence" value="ECO:0007669"/>
    <property type="project" value="UniProtKB-SubCell"/>
</dbReference>
<dbReference type="GO" id="GO:0031262">
    <property type="term" value="C:Ndc80 complex"/>
    <property type="evidence" value="ECO:0007669"/>
    <property type="project" value="TreeGrafter"/>
</dbReference>
<keyword evidence="3 12" id="KW-0158">Chromosome</keyword>
<dbReference type="Gene3D" id="3.30.160.570">
    <property type="entry name" value="Ncd80 complex, Spc24 subunit"/>
    <property type="match status" value="1"/>
</dbReference>
<dbReference type="PANTHER" id="PTHR22142:SF2">
    <property type="entry name" value="KINETOCHORE PROTEIN SPC24"/>
    <property type="match status" value="1"/>
</dbReference>
<keyword evidence="9 12" id="KW-0131">Cell cycle</keyword>
<keyword evidence="7 13" id="KW-0175">Coiled coil</keyword>
<dbReference type="AlphaFoldDB" id="A0AAV1NMD0"/>
<dbReference type="InterPro" id="IPR013252">
    <property type="entry name" value="Ndc80_Spc24"/>
</dbReference>
<dbReference type="PANTHER" id="PTHR22142">
    <property type="match status" value="1"/>
</dbReference>
<keyword evidence="10 12" id="KW-0137">Centromere</keyword>
<evidence type="ECO:0000256" key="2">
    <source>
        <dbReference type="ARBA" id="ARBA00013690"/>
    </source>
</evidence>
<evidence type="ECO:0000256" key="1">
    <source>
        <dbReference type="ARBA" id="ARBA00007804"/>
    </source>
</evidence>
<comment type="subunit">
    <text evidence="12">Component of the NDC80 complex.</text>
</comment>
<evidence type="ECO:0000313" key="14">
    <source>
        <dbReference type="EMBL" id="CAK6960343.1"/>
    </source>
</evidence>
<accession>A0AAV1NMD0</accession>
<keyword evidence="6 12" id="KW-0995">Kinetochore</keyword>
<dbReference type="Proteomes" id="UP001314229">
    <property type="component" value="Unassembled WGS sequence"/>
</dbReference>
<evidence type="ECO:0000256" key="6">
    <source>
        <dbReference type="ARBA" id="ARBA00022838"/>
    </source>
</evidence>
<comment type="caution">
    <text evidence="14">The sequence shown here is derived from an EMBL/GenBank/DDBJ whole genome shotgun (WGS) entry which is preliminary data.</text>
</comment>
<reference evidence="14 15" key="1">
    <citation type="submission" date="2024-01" db="EMBL/GenBank/DDBJ databases">
        <authorList>
            <person name="Alioto T."/>
            <person name="Alioto T."/>
            <person name="Gomez Garrido J."/>
        </authorList>
    </citation>
    <scope>NUCLEOTIDE SEQUENCE [LARGE SCALE GENOMIC DNA]</scope>
</reference>
<evidence type="ECO:0000256" key="11">
    <source>
        <dbReference type="ARBA" id="ARBA00045419"/>
    </source>
</evidence>
<evidence type="ECO:0000313" key="15">
    <source>
        <dbReference type="Proteomes" id="UP001314229"/>
    </source>
</evidence>
<keyword evidence="8 12" id="KW-0539">Nucleus</keyword>
<evidence type="ECO:0000256" key="9">
    <source>
        <dbReference type="ARBA" id="ARBA00023306"/>
    </source>
</evidence>
<protein>
    <recommendedName>
        <fullName evidence="2 12">Kinetochore protein Spc24</fullName>
    </recommendedName>
</protein>
<keyword evidence="15" id="KW-1185">Reference proteome</keyword>
<dbReference type="GO" id="GO:0007059">
    <property type="term" value="P:chromosome segregation"/>
    <property type="evidence" value="ECO:0007669"/>
    <property type="project" value="TreeGrafter"/>
</dbReference>
<evidence type="ECO:0000256" key="4">
    <source>
        <dbReference type="ARBA" id="ARBA00022618"/>
    </source>
</evidence>
<name>A0AAV1NMD0_SCOSC</name>
<comment type="function">
    <text evidence="11">Acts as a component of the essential kinetochore-associated NDC80 complex, which is required for chromosome segregation and spindle checkpoint activity. Required for kinetochore integrity and the organization of stable microtubule binding sites in the outer plate of the kinetochore. The NDC80 complex synergistically enhances the affinity of the SKA1 complex for microtubules and may allow the NDC80 complex to track depolymerizing microtubules.</text>
</comment>
<dbReference type="Pfam" id="PF08286">
    <property type="entry name" value="Spc24"/>
    <property type="match status" value="1"/>
</dbReference>
<proteinExistence type="inferred from homology"/>
<gene>
    <name evidence="14" type="ORF">FSCOSCO3_A018047</name>
</gene>
<evidence type="ECO:0000256" key="8">
    <source>
        <dbReference type="ARBA" id="ARBA00023242"/>
    </source>
</evidence>
<dbReference type="GO" id="GO:0008017">
    <property type="term" value="F:microtubule binding"/>
    <property type="evidence" value="ECO:0007669"/>
    <property type="project" value="TreeGrafter"/>
</dbReference>
<sequence>MAQGHKFQDLKEMGEALVEYINSSQPDQLKQVIDEHQTLFDQHIQTKTIVTQILKDVAQIEESAGQRLMDMEEEKKEREKELDSLEEQLRQCIAKSQITDSELQFLQRELENLRNSDHELETLQNEVDEDTTEIIPSAVYVAQVFYLITKIKWEYDTEPNILKGVHYGADLATPININTSMQSRCDISDQLWDYVSPKW</sequence>
<comment type="similarity">
    <text evidence="1 12">Belongs to the SPC24 family.</text>
</comment>
<evidence type="ECO:0000256" key="10">
    <source>
        <dbReference type="ARBA" id="ARBA00023328"/>
    </source>
</evidence>
<keyword evidence="5 12" id="KW-0498">Mitosis</keyword>
<keyword evidence="4 12" id="KW-0132">Cell division</keyword>